<evidence type="ECO:0000256" key="1">
    <source>
        <dbReference type="SAM" id="Phobius"/>
    </source>
</evidence>
<name>A0ABT6YID2_9BACT</name>
<dbReference type="Proteomes" id="UP001236569">
    <property type="component" value="Unassembled WGS sequence"/>
</dbReference>
<protein>
    <submittedName>
        <fullName evidence="2">DUF6132 family protein</fullName>
    </submittedName>
</protein>
<evidence type="ECO:0000313" key="2">
    <source>
        <dbReference type="EMBL" id="MDI9863357.1"/>
    </source>
</evidence>
<feature type="transmembrane region" description="Helical" evidence="1">
    <location>
        <begin position="12"/>
        <end position="28"/>
    </location>
</feature>
<gene>
    <name evidence="2" type="ORF">QM480_03405</name>
</gene>
<dbReference type="EMBL" id="JASHID010000002">
    <property type="protein sequence ID" value="MDI9863357.1"/>
    <property type="molecule type" value="Genomic_DNA"/>
</dbReference>
<proteinExistence type="predicted"/>
<reference evidence="2 3" key="1">
    <citation type="submission" date="2023-05" db="EMBL/GenBank/DDBJ databases">
        <title>Novel species of genus Flectobacillus isolated from stream in China.</title>
        <authorList>
            <person name="Lu H."/>
        </authorList>
    </citation>
    <scope>NUCLEOTIDE SEQUENCE [LARGE SCALE GENOMIC DNA]</scope>
    <source>
        <strain evidence="2 3">DC10W</strain>
    </source>
</reference>
<keyword evidence="1" id="KW-0812">Transmembrane</keyword>
<dbReference type="RefSeq" id="WP_283368658.1">
    <property type="nucleotide sequence ID" value="NZ_JASHID010000002.1"/>
</dbReference>
<feature type="transmembrane region" description="Helical" evidence="1">
    <location>
        <begin position="48"/>
        <end position="66"/>
    </location>
</feature>
<accession>A0ABT6YID2</accession>
<organism evidence="2 3">
    <name type="scientific">Flectobacillus longus</name>
    <dbReference type="NCBI Taxonomy" id="2984207"/>
    <lineage>
        <taxon>Bacteria</taxon>
        <taxon>Pseudomonadati</taxon>
        <taxon>Bacteroidota</taxon>
        <taxon>Cytophagia</taxon>
        <taxon>Cytophagales</taxon>
        <taxon>Flectobacillaceae</taxon>
        <taxon>Flectobacillus</taxon>
    </lineage>
</organism>
<evidence type="ECO:0000313" key="3">
    <source>
        <dbReference type="Proteomes" id="UP001236569"/>
    </source>
</evidence>
<dbReference type="InterPro" id="IPR045764">
    <property type="entry name" value="DUF6132"/>
</dbReference>
<sequence length="72" mass="8069">MGNKMRFLPDKWKVFGTLIGAIGGYFYWSEIGCLTGTCPLKSQWQTMVPYGAILGFTISGILIDFLKKNKSE</sequence>
<keyword evidence="1" id="KW-0472">Membrane</keyword>
<dbReference type="Pfam" id="PF19628">
    <property type="entry name" value="DUF6132"/>
    <property type="match status" value="1"/>
</dbReference>
<comment type="caution">
    <text evidence="2">The sequence shown here is derived from an EMBL/GenBank/DDBJ whole genome shotgun (WGS) entry which is preliminary data.</text>
</comment>
<keyword evidence="1" id="KW-1133">Transmembrane helix</keyword>
<keyword evidence="3" id="KW-1185">Reference proteome</keyword>